<feature type="compositionally biased region" description="Basic residues" evidence="1">
    <location>
        <begin position="1"/>
        <end position="11"/>
    </location>
</feature>
<feature type="region of interest" description="Disordered" evidence="1">
    <location>
        <begin position="1"/>
        <end position="27"/>
    </location>
</feature>
<dbReference type="EMBL" id="MTYJ01000883">
    <property type="protein sequence ID" value="OWA55513.1"/>
    <property type="molecule type" value="Genomic_DNA"/>
</dbReference>
<dbReference type="Proteomes" id="UP000192578">
    <property type="component" value="Unassembled WGS sequence"/>
</dbReference>
<sequence>MQNRNRRHLNRNRTANREQSKTAPPRTAARFAAVGCGLRCGAVCAMEVASNNGSALESGSSASLMDVASSSSTKQSSFANLYTCMSSFYDRSTTPEAAAGLPGGMQ</sequence>
<comment type="caution">
    <text evidence="2">The sequence shown here is derived from an EMBL/GenBank/DDBJ whole genome shotgun (WGS) entry which is preliminary data.</text>
</comment>
<evidence type="ECO:0000313" key="2">
    <source>
        <dbReference type="EMBL" id="OWA55513.1"/>
    </source>
</evidence>
<proteinExistence type="predicted"/>
<accession>A0A9X6NMA5</accession>
<protein>
    <submittedName>
        <fullName evidence="2">Uncharacterized protein</fullName>
    </submittedName>
</protein>
<reference evidence="3" key="1">
    <citation type="submission" date="2017-01" db="EMBL/GenBank/DDBJ databases">
        <title>Comparative genomics of anhydrobiosis in the tardigrade Hypsibius dujardini.</title>
        <authorList>
            <person name="Yoshida Y."/>
            <person name="Koutsovoulos G."/>
            <person name="Laetsch D."/>
            <person name="Stevens L."/>
            <person name="Kumar S."/>
            <person name="Horikawa D."/>
            <person name="Ishino K."/>
            <person name="Komine S."/>
            <person name="Tomita M."/>
            <person name="Blaxter M."/>
            <person name="Arakawa K."/>
        </authorList>
    </citation>
    <scope>NUCLEOTIDE SEQUENCE [LARGE SCALE GENOMIC DNA]</scope>
    <source>
        <strain evidence="3">Z151</strain>
    </source>
</reference>
<evidence type="ECO:0000313" key="3">
    <source>
        <dbReference type="Proteomes" id="UP000192578"/>
    </source>
</evidence>
<gene>
    <name evidence="2" type="ORF">BV898_19897</name>
</gene>
<organism evidence="2 3">
    <name type="scientific">Hypsibius exemplaris</name>
    <name type="common">Freshwater tardigrade</name>
    <dbReference type="NCBI Taxonomy" id="2072580"/>
    <lineage>
        <taxon>Eukaryota</taxon>
        <taxon>Metazoa</taxon>
        <taxon>Ecdysozoa</taxon>
        <taxon>Tardigrada</taxon>
        <taxon>Eutardigrada</taxon>
        <taxon>Parachela</taxon>
        <taxon>Hypsibioidea</taxon>
        <taxon>Hypsibiidae</taxon>
        <taxon>Hypsibius</taxon>
    </lineage>
</organism>
<dbReference type="AlphaFoldDB" id="A0A9X6NMA5"/>
<evidence type="ECO:0000256" key="1">
    <source>
        <dbReference type="SAM" id="MobiDB-lite"/>
    </source>
</evidence>
<keyword evidence="3" id="KW-1185">Reference proteome</keyword>
<name>A0A9X6NMA5_HYPEX</name>